<protein>
    <submittedName>
        <fullName evidence="7">Protein-glucosylgalactosylhydroxylysine glucosidase</fullName>
    </submittedName>
</protein>
<proteinExistence type="inferred from homology"/>
<dbReference type="FunFam" id="1.50.10.10:FF:000032">
    <property type="entry name" value="Vacuolar acid trehalase"/>
    <property type="match status" value="1"/>
</dbReference>
<keyword evidence="2" id="KW-0378">Hydrolase</keyword>
<dbReference type="PANTHER" id="PTHR11051">
    <property type="entry name" value="GLYCOSYL HYDROLASE-RELATED"/>
    <property type="match status" value="1"/>
</dbReference>
<feature type="domain" description="Glycoside hydrolase family 65 central catalytic" evidence="5">
    <location>
        <begin position="328"/>
        <end position="537"/>
    </location>
</feature>
<dbReference type="GO" id="GO:0005975">
    <property type="term" value="P:carbohydrate metabolic process"/>
    <property type="evidence" value="ECO:0007669"/>
    <property type="project" value="InterPro"/>
</dbReference>
<comment type="similarity">
    <text evidence="1">Belongs to the glycosyl hydrolase 65 family.</text>
</comment>
<dbReference type="GO" id="GO:0004555">
    <property type="term" value="F:alpha,alpha-trehalase activity"/>
    <property type="evidence" value="ECO:0007669"/>
    <property type="project" value="UniProtKB-ARBA"/>
</dbReference>
<dbReference type="Gene3D" id="1.50.10.10">
    <property type="match status" value="1"/>
</dbReference>
<gene>
    <name evidence="7" type="primary">LOC117565937</name>
</gene>
<accession>A0A6P8WC21</accession>
<dbReference type="Pfam" id="PF03632">
    <property type="entry name" value="Glyco_hydro_65m"/>
    <property type="match status" value="1"/>
</dbReference>
<organism evidence="6 7">
    <name type="scientific">Drosophila albomicans</name>
    <name type="common">Fruit fly</name>
    <dbReference type="NCBI Taxonomy" id="7291"/>
    <lineage>
        <taxon>Eukaryota</taxon>
        <taxon>Metazoa</taxon>
        <taxon>Ecdysozoa</taxon>
        <taxon>Arthropoda</taxon>
        <taxon>Hexapoda</taxon>
        <taxon>Insecta</taxon>
        <taxon>Pterygota</taxon>
        <taxon>Neoptera</taxon>
        <taxon>Endopterygota</taxon>
        <taxon>Diptera</taxon>
        <taxon>Brachycera</taxon>
        <taxon>Muscomorpha</taxon>
        <taxon>Ephydroidea</taxon>
        <taxon>Drosophilidae</taxon>
        <taxon>Drosophila</taxon>
    </lineage>
</organism>
<evidence type="ECO:0000259" key="5">
    <source>
        <dbReference type="Pfam" id="PF03632"/>
    </source>
</evidence>
<dbReference type="SUPFAM" id="SSF48208">
    <property type="entry name" value="Six-hairpin glycosidases"/>
    <property type="match status" value="1"/>
</dbReference>
<evidence type="ECO:0000256" key="1">
    <source>
        <dbReference type="ARBA" id="ARBA00006768"/>
    </source>
</evidence>
<keyword evidence="3" id="KW-0325">Glycoprotein</keyword>
<dbReference type="PANTHER" id="PTHR11051:SF8">
    <property type="entry name" value="PROTEIN-GLUCOSYLGALACTOSYLHYDROXYLYSINE GLUCOSIDASE"/>
    <property type="match status" value="1"/>
</dbReference>
<evidence type="ECO:0000256" key="3">
    <source>
        <dbReference type="ARBA" id="ARBA00023180"/>
    </source>
</evidence>
<sequence length="745" mass="84707">MDQCRRNMRKLQFALIFMLIWQSRADSSDPFLLQTQSLPSDLNFMPSLSNGHLGYTVFGDAIFMNGVYNGATGNSKRARIPNWININAEICDRFGCEQPTHISYEMNLRDGYFHYTKSYASIGITLEQRTYPHRYYNRALIYEVLATRHATSTFINSPRFLKLTQQPGNASDAFDFVVVNNGSDAVGDYRQLRGRTRIVELEKFQPQAHEIHVAFSESLEQPRQVPWPTWQAQLQHRVAISLDRVESVALKELQDVMRLSDAALLASHTKLWHEFWQQHFSIEITGNALEFSRIVNAGIFYLVSSLPTLSSNQPNDPYYGLSPTGLARGNLEADYQGHNFWDTEIWMLPVATQFGYDYGKLLLEYRFRHLDAAQYNANATGFKGARFPWESAYTGTEVTNPCCPEVSQQEIHISPDISFALQKFFAQSQDYDWLCERAWPIVAEIADFLLSRASCEANACHFRQVMGPDEDHANIDDNVYTNAVSKIALDFAAWTADKCDSNTNHSARIANWQQLRNQLVILYDAQLDYHPQHLGYQLQAIVKQADTILLGYPLQFDTSSTHLNDLHYYANVTRESGPAMTWSMFAANYLGTAEFSRADEYFTRGYQSYVRPEFKVWSETPIGYDGSANFLTGIGGFLQALIFGYGGLNFARVNDTLQLQLTTANVPPNVQQLQVKYIQFADSKCSWQFSHENSTMNCSGPSTQHFELIQGNKHTQLGSNFTVTLNRGDLPLQIQLLNADKTSQA</sequence>
<keyword evidence="4" id="KW-0732">Signal</keyword>
<dbReference type="Proteomes" id="UP000515160">
    <property type="component" value="Chromosome 2L"/>
</dbReference>
<evidence type="ECO:0000256" key="4">
    <source>
        <dbReference type="SAM" id="SignalP"/>
    </source>
</evidence>
<feature type="chain" id="PRO_5039578098" evidence="4">
    <location>
        <begin position="26"/>
        <end position="745"/>
    </location>
</feature>
<dbReference type="AlphaFoldDB" id="A0A6P8WC21"/>
<keyword evidence="6" id="KW-1185">Reference proteome</keyword>
<name>A0A6P8WC21_DROAB</name>
<feature type="signal peptide" evidence="4">
    <location>
        <begin position="1"/>
        <end position="25"/>
    </location>
</feature>
<evidence type="ECO:0000313" key="6">
    <source>
        <dbReference type="Proteomes" id="UP000515160"/>
    </source>
</evidence>
<dbReference type="GeneID" id="117565937"/>
<evidence type="ECO:0000256" key="2">
    <source>
        <dbReference type="ARBA" id="ARBA00022801"/>
    </source>
</evidence>
<dbReference type="InterPro" id="IPR008928">
    <property type="entry name" value="6-hairpin_glycosidase_sf"/>
</dbReference>
<evidence type="ECO:0000313" key="7">
    <source>
        <dbReference type="RefSeq" id="XP_034101214.2"/>
    </source>
</evidence>
<dbReference type="RefSeq" id="XP_034101214.2">
    <property type="nucleotide sequence ID" value="XM_034245323.2"/>
</dbReference>
<dbReference type="OrthoDB" id="200349at2759"/>
<dbReference type="InterPro" id="IPR005195">
    <property type="entry name" value="Glyco_hydro_65_M"/>
</dbReference>
<reference evidence="7" key="1">
    <citation type="submission" date="2025-08" db="UniProtKB">
        <authorList>
            <consortium name="RefSeq"/>
        </authorList>
    </citation>
    <scope>IDENTIFICATION</scope>
    <source>
        <strain evidence="7">15112-1751.03</strain>
        <tissue evidence="7">Whole Adult</tissue>
    </source>
</reference>
<dbReference type="InterPro" id="IPR012341">
    <property type="entry name" value="6hp_glycosidase-like_sf"/>
</dbReference>